<feature type="chain" id="PRO_5030901851" description="Copper-binding protein" evidence="1">
    <location>
        <begin position="21"/>
        <end position="115"/>
    </location>
</feature>
<evidence type="ECO:0000313" key="2">
    <source>
        <dbReference type="EMBL" id="NYF50803.1"/>
    </source>
</evidence>
<proteinExistence type="predicted"/>
<feature type="signal peptide" evidence="1">
    <location>
        <begin position="1"/>
        <end position="20"/>
    </location>
</feature>
<reference evidence="2 3" key="1">
    <citation type="submission" date="2020-07" db="EMBL/GenBank/DDBJ databases">
        <title>Genomic Encyclopedia of Type Strains, Phase IV (KMG-V): Genome sequencing to study the core and pangenomes of soil and plant-associated prokaryotes.</title>
        <authorList>
            <person name="Whitman W."/>
        </authorList>
    </citation>
    <scope>NUCLEOTIDE SEQUENCE [LARGE SCALE GENOMIC DNA]</scope>
    <source>
        <strain evidence="2 3">M8UP30</strain>
    </source>
</reference>
<comment type="caution">
    <text evidence="2">The sequence shown here is derived from an EMBL/GenBank/DDBJ whole genome shotgun (WGS) entry which is preliminary data.</text>
</comment>
<evidence type="ECO:0000256" key="1">
    <source>
        <dbReference type="SAM" id="SignalP"/>
    </source>
</evidence>
<dbReference type="EMBL" id="JACCCV010000001">
    <property type="protein sequence ID" value="NYF50803.1"/>
    <property type="molecule type" value="Genomic_DNA"/>
</dbReference>
<gene>
    <name evidence="2" type="ORF">HDF12_001168</name>
</gene>
<organism evidence="2 3">
    <name type="scientific">Tunturiibacter lichenicola</name>
    <dbReference type="NCBI Taxonomy" id="2051959"/>
    <lineage>
        <taxon>Bacteria</taxon>
        <taxon>Pseudomonadati</taxon>
        <taxon>Acidobacteriota</taxon>
        <taxon>Terriglobia</taxon>
        <taxon>Terriglobales</taxon>
        <taxon>Acidobacteriaceae</taxon>
        <taxon>Tunturiibacter</taxon>
    </lineage>
</organism>
<dbReference type="AlphaFoldDB" id="A0A7Y9T1R5"/>
<sequence length="115" mass="12396">MKRSLGFAMMLTLLSAPAFAGRNSQTVNIPEPMKAGNTQLAAGDYNVTWTGTGPNTQVTFTQNHKVLATVPAQLVVESNKNEALDTKVQGTVETLESIHMRNMTLVFEGPSSSEK</sequence>
<dbReference type="Proteomes" id="UP000534186">
    <property type="component" value="Unassembled WGS sequence"/>
</dbReference>
<keyword evidence="1" id="KW-0732">Signal</keyword>
<name>A0A7Y9T1R5_9BACT</name>
<evidence type="ECO:0000313" key="3">
    <source>
        <dbReference type="Proteomes" id="UP000534186"/>
    </source>
</evidence>
<evidence type="ECO:0008006" key="4">
    <source>
        <dbReference type="Google" id="ProtNLM"/>
    </source>
</evidence>
<accession>A0A7Y9T1R5</accession>
<protein>
    <recommendedName>
        <fullName evidence="4">Copper-binding protein</fullName>
    </recommendedName>
</protein>